<name>F2TZV1_SALR5</name>
<dbReference type="KEGG" id="sre:PTSG_01269"/>
<feature type="compositionally biased region" description="Low complexity" evidence="8">
    <location>
        <begin position="412"/>
        <end position="428"/>
    </location>
</feature>
<dbReference type="FunCoup" id="F2TZV1">
    <property type="interactions" value="1717"/>
</dbReference>
<evidence type="ECO:0000313" key="11">
    <source>
        <dbReference type="Proteomes" id="UP000007799"/>
    </source>
</evidence>
<evidence type="ECO:0000313" key="10">
    <source>
        <dbReference type="EMBL" id="EGD80679.1"/>
    </source>
</evidence>
<feature type="region of interest" description="Disordered" evidence="8">
    <location>
        <begin position="1"/>
        <end position="28"/>
    </location>
</feature>
<dbReference type="InterPro" id="IPR004971">
    <property type="entry name" value="mRNA_G-N7_MeTrfase_dom"/>
</dbReference>
<evidence type="ECO:0000256" key="2">
    <source>
        <dbReference type="ARBA" id="ARBA00022603"/>
    </source>
</evidence>
<dbReference type="Proteomes" id="UP000007799">
    <property type="component" value="Unassembled WGS sequence"/>
</dbReference>
<dbReference type="OrthoDB" id="10248867at2759"/>
<evidence type="ECO:0000256" key="8">
    <source>
        <dbReference type="SAM" id="MobiDB-lite"/>
    </source>
</evidence>
<dbReference type="Pfam" id="PF03291">
    <property type="entry name" value="mRNA_G-N7_MeTrfase"/>
    <property type="match status" value="1"/>
</dbReference>
<dbReference type="eggNOG" id="KOG1975">
    <property type="taxonomic scope" value="Eukaryota"/>
</dbReference>
<dbReference type="GeneID" id="16077835"/>
<keyword evidence="4" id="KW-0949">S-adenosyl-L-methionine</keyword>
<evidence type="ECO:0000259" key="9">
    <source>
        <dbReference type="PROSITE" id="PS51562"/>
    </source>
</evidence>
<evidence type="ECO:0000256" key="6">
    <source>
        <dbReference type="ARBA" id="ARBA00023042"/>
    </source>
</evidence>
<evidence type="ECO:0000256" key="3">
    <source>
        <dbReference type="ARBA" id="ARBA00022679"/>
    </source>
</evidence>
<comment type="catalytic activity">
    <reaction evidence="7">
        <text>a 5'-end (5'-triphosphoguanosine)-ribonucleoside in mRNA + S-adenosyl-L-methionine = a 5'-end (N(7)-methyl 5'-triphosphoguanosine)-ribonucleoside in mRNA + S-adenosyl-L-homocysteine</text>
        <dbReference type="Rhea" id="RHEA:67008"/>
        <dbReference type="Rhea" id="RHEA-COMP:17166"/>
        <dbReference type="Rhea" id="RHEA-COMP:17167"/>
        <dbReference type="ChEBI" id="CHEBI:57856"/>
        <dbReference type="ChEBI" id="CHEBI:59789"/>
        <dbReference type="ChEBI" id="CHEBI:156461"/>
        <dbReference type="ChEBI" id="CHEBI:167617"/>
        <dbReference type="EC" id="2.1.1.56"/>
    </reaction>
</comment>
<dbReference type="PANTHER" id="PTHR12189:SF2">
    <property type="entry name" value="MRNA CAP GUANINE-N7 METHYLTRANSFERASE"/>
    <property type="match status" value="1"/>
</dbReference>
<evidence type="ECO:0000256" key="4">
    <source>
        <dbReference type="ARBA" id="ARBA00022691"/>
    </source>
</evidence>
<organism evidence="11">
    <name type="scientific">Salpingoeca rosetta (strain ATCC 50818 / BSB-021)</name>
    <dbReference type="NCBI Taxonomy" id="946362"/>
    <lineage>
        <taxon>Eukaryota</taxon>
        <taxon>Choanoflagellata</taxon>
        <taxon>Craspedida</taxon>
        <taxon>Salpingoecidae</taxon>
        <taxon>Salpingoeca</taxon>
    </lineage>
</organism>
<keyword evidence="5" id="KW-0694">RNA-binding</keyword>
<feature type="region of interest" description="Disordered" evidence="8">
    <location>
        <begin position="345"/>
        <end position="439"/>
    </location>
</feature>
<dbReference type="InterPro" id="IPR029063">
    <property type="entry name" value="SAM-dependent_MTases_sf"/>
</dbReference>
<dbReference type="PANTHER" id="PTHR12189">
    <property type="entry name" value="MRNA GUANINE-7- METHYLTRANSFERASE"/>
    <property type="match status" value="1"/>
</dbReference>
<feature type="domain" description="MRNA cap 0 methyltransferase" evidence="9">
    <location>
        <begin position="26"/>
        <end position="317"/>
    </location>
</feature>
<keyword evidence="6" id="KW-0506">mRNA capping</keyword>
<feature type="compositionally biased region" description="Acidic residues" evidence="8">
    <location>
        <begin position="365"/>
        <end position="376"/>
    </location>
</feature>
<dbReference type="InterPro" id="IPR039753">
    <property type="entry name" value="RG7MT1"/>
</dbReference>
<dbReference type="EMBL" id="GL832958">
    <property type="protein sequence ID" value="EGD80679.1"/>
    <property type="molecule type" value="Genomic_DNA"/>
</dbReference>
<dbReference type="GO" id="GO:0003723">
    <property type="term" value="F:RNA binding"/>
    <property type="evidence" value="ECO:0007669"/>
    <property type="project" value="UniProtKB-KW"/>
</dbReference>
<feature type="compositionally biased region" description="Basic and acidic residues" evidence="8">
    <location>
        <begin position="385"/>
        <end position="410"/>
    </location>
</feature>
<dbReference type="GO" id="GO:0004482">
    <property type="term" value="F:mRNA 5'-cap (guanine-N7-)-methyltransferase activity"/>
    <property type="evidence" value="ECO:0007669"/>
    <property type="project" value="UniProtKB-EC"/>
</dbReference>
<evidence type="ECO:0000256" key="1">
    <source>
        <dbReference type="ARBA" id="ARBA00011926"/>
    </source>
</evidence>
<dbReference type="OMA" id="CMFAAHY"/>
<dbReference type="CDD" id="cd02440">
    <property type="entry name" value="AdoMet_MTases"/>
    <property type="match status" value="1"/>
</dbReference>
<dbReference type="GO" id="GO:0005634">
    <property type="term" value="C:nucleus"/>
    <property type="evidence" value="ECO:0007669"/>
    <property type="project" value="TreeGrafter"/>
</dbReference>
<keyword evidence="11" id="KW-1185">Reference proteome</keyword>
<dbReference type="STRING" id="946362.F2TZV1"/>
<dbReference type="RefSeq" id="XP_004997240.1">
    <property type="nucleotide sequence ID" value="XM_004997183.1"/>
</dbReference>
<protein>
    <recommendedName>
        <fullName evidence="1">mRNA (guanine-N(7))-methyltransferase</fullName>
        <ecNumber evidence="1">2.1.1.56</ecNumber>
    </recommendedName>
</protein>
<dbReference type="InParanoid" id="F2TZV1"/>
<sequence>MSHHTTQRHYDQHAGVEGAAQHWRESRTKDLRRFHNNVKRRMINRLSFNTEQHVDIACGRGGDIRKWCDAQIHHVVGVDLSPAQVVEAQERAQLIAEEYRSRGQEVATRCEFFHTPNLGVRPLAWPRQFDTASCMFSAHYLFHTRETARNFFRNVSLALKDGGRFYGIFTSAQAVLSLLNKKSEYRSELLRVRQQWEHDYASFGSPYTFAILHTVTNDNLMADELGEGTPEYLTFFGVFTKVAAEFGLYPDTAFDWECPATQRWDRQRDIFDRDPPYRKHEGFRYLRPRYDERRNPRDAADMATITRLYAAYVFVKDTRRLQSERAREEVVQIPHDAARLYQPGEAEEQAAARAVAAEQGQQEQQVEEQVDDDGDGGDQGGDQGAVEKKPKQEGHREEAVGPRKHPDQHPDQQLQAQEQQQGQEQAAQSRAKRRYDESQ</sequence>
<evidence type="ECO:0000256" key="7">
    <source>
        <dbReference type="ARBA" id="ARBA00044712"/>
    </source>
</evidence>
<accession>F2TZV1</accession>
<reference evidence="10" key="1">
    <citation type="submission" date="2009-08" db="EMBL/GenBank/DDBJ databases">
        <title>Annotation of Salpingoeca rosetta.</title>
        <authorList>
            <consortium name="The Broad Institute Genome Sequencing Platform"/>
            <person name="Russ C."/>
            <person name="Cuomo C."/>
            <person name="Burger G."/>
            <person name="Gray M.W."/>
            <person name="Holland P.W.H."/>
            <person name="King N."/>
            <person name="Lang F.B.F."/>
            <person name="Roger A.J."/>
            <person name="Ruiz-Trillo I."/>
            <person name="Young S.K."/>
            <person name="Zeng Q."/>
            <person name="Gargeya S."/>
            <person name="Alvarado L."/>
            <person name="Berlin A."/>
            <person name="Chapman S.B."/>
            <person name="Chen Z."/>
            <person name="Freedman E."/>
            <person name="Gellesch M."/>
            <person name="Goldberg J."/>
            <person name="Griggs A."/>
            <person name="Gujja S."/>
            <person name="Heilman E."/>
            <person name="Heiman D."/>
            <person name="Howarth C."/>
            <person name="Mehta T."/>
            <person name="Neiman D."/>
            <person name="Pearson M."/>
            <person name="Roberts A."/>
            <person name="Saif S."/>
            <person name="Shea T."/>
            <person name="Shenoy N."/>
            <person name="Sisk P."/>
            <person name="Stolte C."/>
            <person name="Sykes S."/>
            <person name="White J."/>
            <person name="Yandava C."/>
            <person name="Haas B."/>
            <person name="Nusbaum C."/>
            <person name="Birren B."/>
        </authorList>
    </citation>
    <scope>NUCLEOTIDE SEQUENCE [LARGE SCALE GENOMIC DNA]</scope>
    <source>
        <strain evidence="10">ATCC 50818</strain>
    </source>
</reference>
<keyword evidence="6" id="KW-0507">mRNA processing</keyword>
<gene>
    <name evidence="10" type="ORF">PTSG_01269</name>
</gene>
<dbReference type="AlphaFoldDB" id="F2TZV1"/>
<feature type="compositionally biased region" description="Low complexity" evidence="8">
    <location>
        <begin position="349"/>
        <end position="364"/>
    </location>
</feature>
<dbReference type="Gene3D" id="3.40.50.150">
    <property type="entry name" value="Vaccinia Virus protein VP39"/>
    <property type="match status" value="1"/>
</dbReference>
<dbReference type="SUPFAM" id="SSF53335">
    <property type="entry name" value="S-adenosyl-L-methionine-dependent methyltransferases"/>
    <property type="match status" value="1"/>
</dbReference>
<keyword evidence="3" id="KW-0808">Transferase</keyword>
<proteinExistence type="predicted"/>
<dbReference type="EC" id="2.1.1.56" evidence="1"/>
<dbReference type="PROSITE" id="PS51562">
    <property type="entry name" value="RNA_CAP0_MT"/>
    <property type="match status" value="1"/>
</dbReference>
<evidence type="ECO:0000256" key="5">
    <source>
        <dbReference type="ARBA" id="ARBA00022884"/>
    </source>
</evidence>
<keyword evidence="2" id="KW-0489">Methyltransferase</keyword>